<dbReference type="InterPro" id="IPR006059">
    <property type="entry name" value="SBP"/>
</dbReference>
<evidence type="ECO:0000313" key="5">
    <source>
        <dbReference type="EMBL" id="MFC0267734.1"/>
    </source>
</evidence>
<keyword evidence="2" id="KW-0813">Transport</keyword>
<proteinExistence type="inferred from homology"/>
<keyword evidence="3 4" id="KW-0732">Signal</keyword>
<comment type="similarity">
    <text evidence="1">Belongs to the bacterial solute-binding protein 1 family.</text>
</comment>
<dbReference type="Pfam" id="PF13416">
    <property type="entry name" value="SBP_bac_8"/>
    <property type="match status" value="1"/>
</dbReference>
<comment type="caution">
    <text evidence="5">The sequence shown here is derived from an EMBL/GenBank/DDBJ whole genome shotgun (WGS) entry which is preliminary data.</text>
</comment>
<sequence>MIFLRKRIMAIALASMILPGTVFAQQHISWWDFFVGGDGVRMKALTSQFNDEHADINIDATSLEWGVPFYTKVRTSVAIGQGPDIMSWHLSRLPLGLEEGVLSPITDHDLEVAGLSRSDFFPHAIEAASGPDGQLYAVPFDIHALVLYYNKRYLQGTDYLDASGRLTGIDSLEDFESAMAAAARNGSRVPLSYGTSEDAPVFRIFFTLLKQMGGILISPDGEILPGDSTAKATRAIEIMTHWFDEGWQPEQTSYEASVALFTSGEAAFMLNGVWEVPTVKDLAASGKLGFDWGVVQVPMLLDQPASWADSHAFAIPANARNPMSPQKREAVMTAIGWMERHSLEWAGAGHIPAYKPVAESSEFQQMEPNATYSALVDTAMYDPRSPIAGVASPVYDAAVNILAPAINGYLSPEQAIAQFKSELQSRQR</sequence>
<name>A0ABV6G2D0_9GAMM</name>
<dbReference type="PANTHER" id="PTHR30061:SF50">
    <property type="entry name" value="MALTOSE_MALTODEXTRIN-BINDING PERIPLASMIC PROTEIN"/>
    <property type="match status" value="1"/>
</dbReference>
<evidence type="ECO:0000256" key="3">
    <source>
        <dbReference type="ARBA" id="ARBA00022729"/>
    </source>
</evidence>
<feature type="signal peptide" evidence="4">
    <location>
        <begin position="1"/>
        <end position="24"/>
    </location>
</feature>
<dbReference type="PANTHER" id="PTHR30061">
    <property type="entry name" value="MALTOSE-BINDING PERIPLASMIC PROTEIN"/>
    <property type="match status" value="1"/>
</dbReference>
<organism evidence="5 6">
    <name type="scientific">Kushneria aurantia</name>
    <dbReference type="NCBI Taxonomy" id="504092"/>
    <lineage>
        <taxon>Bacteria</taxon>
        <taxon>Pseudomonadati</taxon>
        <taxon>Pseudomonadota</taxon>
        <taxon>Gammaproteobacteria</taxon>
        <taxon>Oceanospirillales</taxon>
        <taxon>Halomonadaceae</taxon>
        <taxon>Kushneria</taxon>
    </lineage>
</organism>
<keyword evidence="6" id="KW-1185">Reference proteome</keyword>
<gene>
    <name evidence="5" type="ORF">ACFFHW_06955</name>
</gene>
<reference evidence="5 6" key="1">
    <citation type="submission" date="2024-09" db="EMBL/GenBank/DDBJ databases">
        <authorList>
            <person name="Sun Q."/>
            <person name="Mori K."/>
        </authorList>
    </citation>
    <scope>NUCLEOTIDE SEQUENCE [LARGE SCALE GENOMIC DNA]</scope>
    <source>
        <strain evidence="5 6">CCM 7415</strain>
    </source>
</reference>
<evidence type="ECO:0000256" key="4">
    <source>
        <dbReference type="SAM" id="SignalP"/>
    </source>
</evidence>
<evidence type="ECO:0000256" key="1">
    <source>
        <dbReference type="ARBA" id="ARBA00008520"/>
    </source>
</evidence>
<evidence type="ECO:0000313" key="6">
    <source>
        <dbReference type="Proteomes" id="UP001589814"/>
    </source>
</evidence>
<dbReference type="EMBL" id="JBHLVX010000023">
    <property type="protein sequence ID" value="MFC0267734.1"/>
    <property type="molecule type" value="Genomic_DNA"/>
</dbReference>
<protein>
    <submittedName>
        <fullName evidence="5">Extracellular solute-binding protein</fullName>
    </submittedName>
</protein>
<dbReference type="SUPFAM" id="SSF53850">
    <property type="entry name" value="Periplasmic binding protein-like II"/>
    <property type="match status" value="1"/>
</dbReference>
<accession>A0ABV6G2D0</accession>
<dbReference type="Proteomes" id="UP001589814">
    <property type="component" value="Unassembled WGS sequence"/>
</dbReference>
<dbReference type="RefSeq" id="WP_019951702.1">
    <property type="nucleotide sequence ID" value="NZ_JBHLVX010000023.1"/>
</dbReference>
<feature type="chain" id="PRO_5045926267" evidence="4">
    <location>
        <begin position="25"/>
        <end position="428"/>
    </location>
</feature>
<evidence type="ECO:0000256" key="2">
    <source>
        <dbReference type="ARBA" id="ARBA00022448"/>
    </source>
</evidence>
<dbReference type="Gene3D" id="3.40.190.10">
    <property type="entry name" value="Periplasmic binding protein-like II"/>
    <property type="match status" value="1"/>
</dbReference>